<reference evidence="2 3" key="1">
    <citation type="submission" date="2023-03" db="EMBL/GenBank/DDBJ databases">
        <title>WGS of Gossypium arboreum.</title>
        <authorList>
            <person name="Yu D."/>
        </authorList>
    </citation>
    <scope>NUCLEOTIDE SEQUENCE [LARGE SCALE GENOMIC DNA]</scope>
    <source>
        <tissue evidence="2">Leaf</tissue>
    </source>
</reference>
<evidence type="ECO:0000313" key="2">
    <source>
        <dbReference type="EMBL" id="KAK5775422.1"/>
    </source>
</evidence>
<dbReference type="InterPro" id="IPR002156">
    <property type="entry name" value="RNaseH_domain"/>
</dbReference>
<dbReference type="Proteomes" id="UP001358586">
    <property type="component" value="Chromosome 12"/>
</dbReference>
<dbReference type="Pfam" id="PF13456">
    <property type="entry name" value="RVT_3"/>
    <property type="match status" value="1"/>
</dbReference>
<accession>A0ABR0MN62</accession>
<name>A0ABR0MN62_GOSAR</name>
<sequence>MLYSLYSVGAYIADAQSISENFSSCRFHHIHREGNRVAHLLTLEGFDGGKGFSGLRRSILVWNRWWVDPPD</sequence>
<proteinExistence type="predicted"/>
<evidence type="ECO:0000259" key="1">
    <source>
        <dbReference type="Pfam" id="PF13456"/>
    </source>
</evidence>
<dbReference type="EMBL" id="JARKNE010000012">
    <property type="protein sequence ID" value="KAK5775422.1"/>
    <property type="molecule type" value="Genomic_DNA"/>
</dbReference>
<keyword evidence="3" id="KW-1185">Reference proteome</keyword>
<organism evidence="2 3">
    <name type="scientific">Gossypium arboreum</name>
    <name type="common">Tree cotton</name>
    <name type="synonym">Gossypium nanking</name>
    <dbReference type="NCBI Taxonomy" id="29729"/>
    <lineage>
        <taxon>Eukaryota</taxon>
        <taxon>Viridiplantae</taxon>
        <taxon>Streptophyta</taxon>
        <taxon>Embryophyta</taxon>
        <taxon>Tracheophyta</taxon>
        <taxon>Spermatophyta</taxon>
        <taxon>Magnoliopsida</taxon>
        <taxon>eudicotyledons</taxon>
        <taxon>Gunneridae</taxon>
        <taxon>Pentapetalae</taxon>
        <taxon>rosids</taxon>
        <taxon>malvids</taxon>
        <taxon>Malvales</taxon>
        <taxon>Malvaceae</taxon>
        <taxon>Malvoideae</taxon>
        <taxon>Gossypium</taxon>
    </lineage>
</organism>
<protein>
    <recommendedName>
        <fullName evidence="1">RNase H type-1 domain-containing protein</fullName>
    </recommendedName>
</protein>
<comment type="caution">
    <text evidence="2">The sequence shown here is derived from an EMBL/GenBank/DDBJ whole genome shotgun (WGS) entry which is preliminary data.</text>
</comment>
<gene>
    <name evidence="2" type="ORF">PVK06_043312</name>
</gene>
<feature type="domain" description="RNase H type-1" evidence="1">
    <location>
        <begin position="9"/>
        <end position="41"/>
    </location>
</feature>
<evidence type="ECO:0000313" key="3">
    <source>
        <dbReference type="Proteomes" id="UP001358586"/>
    </source>
</evidence>